<name>A0ABV6NKS5_9BACI</name>
<evidence type="ECO:0000313" key="1">
    <source>
        <dbReference type="EMBL" id="MFC0561392.1"/>
    </source>
</evidence>
<dbReference type="RefSeq" id="WP_273847824.1">
    <property type="nucleotide sequence ID" value="NZ_JAQQWT010000036.1"/>
</dbReference>
<protein>
    <submittedName>
        <fullName evidence="1">Uncharacterized protein</fullName>
    </submittedName>
</protein>
<reference evidence="1 2" key="1">
    <citation type="submission" date="2024-09" db="EMBL/GenBank/DDBJ databases">
        <authorList>
            <person name="Sun Q."/>
            <person name="Mori K."/>
        </authorList>
    </citation>
    <scope>NUCLEOTIDE SEQUENCE [LARGE SCALE GENOMIC DNA]</scope>
    <source>
        <strain evidence="1 2">NCAIM B.02301</strain>
    </source>
</reference>
<organism evidence="1 2">
    <name type="scientific">Halalkalibacter alkalisediminis</name>
    <dbReference type="NCBI Taxonomy" id="935616"/>
    <lineage>
        <taxon>Bacteria</taxon>
        <taxon>Bacillati</taxon>
        <taxon>Bacillota</taxon>
        <taxon>Bacilli</taxon>
        <taxon>Bacillales</taxon>
        <taxon>Bacillaceae</taxon>
        <taxon>Halalkalibacter</taxon>
    </lineage>
</organism>
<dbReference type="Proteomes" id="UP001589833">
    <property type="component" value="Unassembled WGS sequence"/>
</dbReference>
<proteinExistence type="predicted"/>
<dbReference type="EMBL" id="JBHLTR010000057">
    <property type="protein sequence ID" value="MFC0561392.1"/>
    <property type="molecule type" value="Genomic_DNA"/>
</dbReference>
<keyword evidence="2" id="KW-1185">Reference proteome</keyword>
<gene>
    <name evidence="1" type="ORF">ACFFH4_20850</name>
</gene>
<comment type="caution">
    <text evidence="1">The sequence shown here is derived from an EMBL/GenBank/DDBJ whole genome shotgun (WGS) entry which is preliminary data.</text>
</comment>
<accession>A0ABV6NKS5</accession>
<sequence length="62" mass="7515">MVVKVTECVPAVRAMQEIRVKKTTFYKLIREYEECYRNNYIIEETRQAQEPFGRGWNEIIEN</sequence>
<evidence type="ECO:0000313" key="2">
    <source>
        <dbReference type="Proteomes" id="UP001589833"/>
    </source>
</evidence>